<gene>
    <name evidence="3" type="ORF">ADICEAN_02095</name>
</gene>
<dbReference type="InterPro" id="IPR029016">
    <property type="entry name" value="GAF-like_dom_sf"/>
</dbReference>
<dbReference type="AlphaFoldDB" id="M7N684"/>
<evidence type="ECO:0000313" key="4">
    <source>
        <dbReference type="Proteomes" id="UP000011910"/>
    </source>
</evidence>
<comment type="caution">
    <text evidence="3">The sequence shown here is derived from an EMBL/GenBank/DDBJ whole genome shotgun (WGS) entry which is preliminary data.</text>
</comment>
<dbReference type="Gene3D" id="3.30.450.40">
    <property type="match status" value="1"/>
</dbReference>
<name>M7N684_9BACT</name>
<feature type="coiled-coil region" evidence="1">
    <location>
        <begin position="115"/>
        <end position="149"/>
    </location>
</feature>
<dbReference type="InterPro" id="IPR003018">
    <property type="entry name" value="GAF"/>
</dbReference>
<evidence type="ECO:0000256" key="1">
    <source>
        <dbReference type="SAM" id="Coils"/>
    </source>
</evidence>
<dbReference type="EMBL" id="AODQ01000046">
    <property type="protein sequence ID" value="EMR02767.1"/>
    <property type="molecule type" value="Genomic_DNA"/>
</dbReference>
<dbReference type="SUPFAM" id="SSF55781">
    <property type="entry name" value="GAF domain-like"/>
    <property type="match status" value="1"/>
</dbReference>
<dbReference type="RefSeq" id="WP_009195488.1">
    <property type="nucleotide sequence ID" value="NZ_AODQ01000046.1"/>
</dbReference>
<dbReference type="STRING" id="1279009.ADICEAN_02095"/>
<organism evidence="3 4">
    <name type="scientific">Cesiribacter andamanensis AMV16</name>
    <dbReference type="NCBI Taxonomy" id="1279009"/>
    <lineage>
        <taxon>Bacteria</taxon>
        <taxon>Pseudomonadati</taxon>
        <taxon>Bacteroidota</taxon>
        <taxon>Cytophagia</taxon>
        <taxon>Cytophagales</taxon>
        <taxon>Cesiribacteraceae</taxon>
        <taxon>Cesiribacter</taxon>
    </lineage>
</organism>
<proteinExistence type="predicted"/>
<keyword evidence="4" id="KW-1185">Reference proteome</keyword>
<dbReference type="OrthoDB" id="1493636at2"/>
<reference evidence="3 4" key="1">
    <citation type="journal article" date="2013" name="Genome Announc.">
        <title>Draft Genome Sequence of Cesiribacter andamanensis Strain AMV16T, Isolated from a Soil Sample from a Mud Volcano in the Andaman Islands, India.</title>
        <authorList>
            <person name="Shivaji S."/>
            <person name="Ara S."/>
            <person name="Begum Z."/>
            <person name="Srinivas T.N."/>
            <person name="Singh A."/>
            <person name="Kumar Pinnaka A."/>
        </authorList>
    </citation>
    <scope>NUCLEOTIDE SEQUENCE [LARGE SCALE GENOMIC DNA]</scope>
    <source>
        <strain evidence="3 4">AMV16</strain>
    </source>
</reference>
<dbReference type="Proteomes" id="UP000011910">
    <property type="component" value="Unassembled WGS sequence"/>
</dbReference>
<protein>
    <submittedName>
        <fullName evidence="3">Putative periplasmic ligand-binding sensor domain protein</fullName>
    </submittedName>
</protein>
<feature type="domain" description="GAF" evidence="2">
    <location>
        <begin position="15"/>
        <end position="103"/>
    </location>
</feature>
<evidence type="ECO:0000313" key="3">
    <source>
        <dbReference type="EMBL" id="EMR02767.1"/>
    </source>
</evidence>
<evidence type="ECO:0000259" key="2">
    <source>
        <dbReference type="Pfam" id="PF13185"/>
    </source>
</evidence>
<keyword evidence="1" id="KW-0175">Coiled coil</keyword>
<accession>M7N684</accession>
<dbReference type="Pfam" id="PF13185">
    <property type="entry name" value="GAF_2"/>
    <property type="match status" value="1"/>
</dbReference>
<sequence length="150" mass="17221">MKIQSCYADDKKRYLNQRIAFGEGLIGAVWQEKESCYMTDIPENYSKIRSGLGQHKPTAVFIVPAVLEDKVEAILEIASFRGYSEKERGLIEQVCKGLANAIARVRLQEQTSMLLARANALTEELRQNEEEMRQQLEELTSTQEKYQEMN</sequence>
<dbReference type="eggNOG" id="COG2203">
    <property type="taxonomic scope" value="Bacteria"/>
</dbReference>